<dbReference type="PROSITE" id="PS50240">
    <property type="entry name" value="TRYPSIN_DOM"/>
    <property type="match status" value="1"/>
</dbReference>
<dbReference type="InterPro" id="IPR001314">
    <property type="entry name" value="Peptidase_S1A"/>
</dbReference>
<sequence>MEWLPLLLLLTQCSGAPGQRSLLNDFQVLRGTELQHLLHAVKPGAWQEDVADAEECAGRCGPLLDCRAFHYNVSSHGCQLLPWTQYSPHTRLQRSERCDLFQKKDYVRNCIMGNGSGYRGTVARTAGGLPCQRWNRKFPVDHKYVPTLRNGLEENFCRNPEGDAGGPWCYTTDPAVRFQSCGIKSCREATCVWCTGEDYRGEVDRTESGRECQRWDLQHPHPHPFEPSKFLDKNLDDNYCRNPDGSERPWCYTTDPLVEREFCDLPSCGSDLPRSIQGTETQPRRATTLNCFRGKGEGYRGTNTTAAGVPCQRWDAQSPHQHRFAPEKYACKDLRENFCRNPDGSEAPWCFTSRPGMRVAFCYQIRRCADDVRPEECYYGAGEQYRGSVNKTRKGVPCQRWAAETPHKPQFTPTSGPHVKLEENYCRNPDGDRHGPWCYTTDPGTPFDYCALRRCDDEQPLSTLKPPDQVLFEECGLRVDRPDQWHSKLRMIGGQPGNSPWTVSLRSRQGHHFCGGSLVKEQWVLTARQCFSSCRVPLLGYEVWLGMMFQNPQPGEPDLQRVPVAKMVCGPSDSQLVLLKLERPVTLNQRVALICLPPERYVVPPGTKCEIAGWGETKGTGNGMVLNVASLRVISNQECNVKHRGRVKESEMCTSGPLVPVGACEGDYGSPLACFTHDCWVLEGIVIPNRVCARLRWPAIFTRVSMFVDWIHKVMRLD</sequence>
<dbReference type="FunCoup" id="G3SSI7">
    <property type="interactions" value="29"/>
</dbReference>
<keyword evidence="6" id="KW-0677">Repeat</keyword>
<organism evidence="18 19">
    <name type="scientific">Loxodonta africana</name>
    <name type="common">African elephant</name>
    <dbReference type="NCBI Taxonomy" id="9785"/>
    <lineage>
        <taxon>Eukaryota</taxon>
        <taxon>Metazoa</taxon>
        <taxon>Chordata</taxon>
        <taxon>Craniata</taxon>
        <taxon>Vertebrata</taxon>
        <taxon>Euteleostomi</taxon>
        <taxon>Mammalia</taxon>
        <taxon>Eutheria</taxon>
        <taxon>Afrotheria</taxon>
        <taxon>Proboscidea</taxon>
        <taxon>Elephantidae</taxon>
        <taxon>Loxodonta</taxon>
    </lineage>
</organism>
<comment type="subcellular location">
    <subcellularLocation>
        <location evidence="1">Secreted</location>
    </subcellularLocation>
</comment>
<dbReference type="InterPro" id="IPR001254">
    <property type="entry name" value="Trypsin_dom"/>
</dbReference>
<keyword evidence="19" id="KW-1185">Reference proteome</keyword>
<dbReference type="FunFam" id="2.40.10.10:FF:000055">
    <property type="entry name" value="Hepatocyte growth factor-like 1"/>
    <property type="match status" value="1"/>
</dbReference>
<dbReference type="SUPFAM" id="SSF57414">
    <property type="entry name" value="Hairpin loop containing domain-like"/>
    <property type="match status" value="1"/>
</dbReference>
<dbReference type="GO" id="GO:0006508">
    <property type="term" value="P:proteolysis"/>
    <property type="evidence" value="ECO:0007669"/>
    <property type="project" value="InterPro"/>
</dbReference>
<keyword evidence="3 12" id="KW-0721">Serine protease homolog</keyword>
<reference evidence="18" key="3">
    <citation type="submission" date="2025-09" db="UniProtKB">
        <authorList>
            <consortium name="Ensembl"/>
        </authorList>
    </citation>
    <scope>IDENTIFICATION</scope>
    <source>
        <strain evidence="18">Isolate ISIS603380</strain>
    </source>
</reference>
<dbReference type="Ensembl" id="ENSLAFT00000003505.4">
    <property type="protein sequence ID" value="ENSLAFP00000002920.4"/>
    <property type="gene ID" value="ENSLAFG00000003505.4"/>
</dbReference>
<evidence type="ECO:0000256" key="9">
    <source>
        <dbReference type="ARBA" id="ARBA00063094"/>
    </source>
</evidence>
<keyword evidence="8" id="KW-0325">Glycoprotein</keyword>
<dbReference type="GO" id="GO:0004252">
    <property type="term" value="F:serine-type endopeptidase activity"/>
    <property type="evidence" value="ECO:0007669"/>
    <property type="project" value="InterPro"/>
</dbReference>
<dbReference type="InterPro" id="IPR000001">
    <property type="entry name" value="Kringle"/>
</dbReference>
<feature type="disulfide bond" evidence="13">
    <location>
        <begin position="339"/>
        <end position="362"/>
    </location>
</feature>
<dbReference type="FunFam" id="3.50.4.10:FF:000004">
    <property type="entry name" value="Hepatocyte growth factor-like 1"/>
    <property type="match status" value="1"/>
</dbReference>
<dbReference type="InterPro" id="IPR013806">
    <property type="entry name" value="Kringle-like"/>
</dbReference>
<feature type="signal peptide" evidence="14">
    <location>
        <begin position="1"/>
        <end position="15"/>
    </location>
</feature>
<feature type="domain" description="Kringle" evidence="15">
    <location>
        <begin position="109"/>
        <end position="186"/>
    </location>
</feature>
<dbReference type="InterPro" id="IPR018056">
    <property type="entry name" value="Kringle_CS"/>
</dbReference>
<dbReference type="InterPro" id="IPR003609">
    <property type="entry name" value="Pan_app"/>
</dbReference>
<proteinExistence type="inferred from homology"/>
<evidence type="ECO:0000256" key="13">
    <source>
        <dbReference type="PROSITE-ProRule" id="PRU00121"/>
    </source>
</evidence>
<feature type="domain" description="Kringle" evidence="15">
    <location>
        <begin position="190"/>
        <end position="268"/>
    </location>
</feature>
<dbReference type="InParanoid" id="G3SSI7"/>
<dbReference type="Gene3D" id="3.50.4.10">
    <property type="entry name" value="Hepatocyte Growth Factor"/>
    <property type="match status" value="1"/>
</dbReference>
<dbReference type="PIRSF" id="PIRSF001152">
    <property type="entry name" value="HGF_MST1"/>
    <property type="match status" value="1"/>
</dbReference>
<dbReference type="PROSITE" id="PS00021">
    <property type="entry name" value="KRINGLE_1"/>
    <property type="match status" value="3"/>
</dbReference>
<dbReference type="InterPro" id="IPR038178">
    <property type="entry name" value="Kringle_sf"/>
</dbReference>
<feature type="domain" description="Kringle" evidence="15">
    <location>
        <begin position="290"/>
        <end position="368"/>
    </location>
</feature>
<dbReference type="OMA" id="YQIPRCT"/>
<dbReference type="SMART" id="SM00020">
    <property type="entry name" value="Tryp_SPc"/>
    <property type="match status" value="1"/>
</dbReference>
<dbReference type="InterPro" id="IPR024174">
    <property type="entry name" value="HGF/MST1"/>
</dbReference>
<feature type="domain" description="Apple" evidence="17">
    <location>
        <begin position="13"/>
        <end position="105"/>
    </location>
</feature>
<evidence type="ECO:0000259" key="16">
    <source>
        <dbReference type="PROSITE" id="PS50240"/>
    </source>
</evidence>
<evidence type="ECO:0000256" key="12">
    <source>
        <dbReference type="PIRNR" id="PIRNR001152"/>
    </source>
</evidence>
<keyword evidence="2" id="KW-0964">Secreted</keyword>
<gene>
    <name evidence="18" type="primary">MST1</name>
</gene>
<dbReference type="Pfam" id="PF00089">
    <property type="entry name" value="Trypsin"/>
    <property type="match status" value="1"/>
</dbReference>
<keyword evidence="4 13" id="KW-0420">Kringle</keyword>
<evidence type="ECO:0000256" key="14">
    <source>
        <dbReference type="SAM" id="SignalP"/>
    </source>
</evidence>
<feature type="chain" id="PRO_5012384224" description="Hepatocyte growth factor-like protein" evidence="14">
    <location>
        <begin position="16"/>
        <end position="718"/>
    </location>
</feature>
<protein>
    <recommendedName>
        <fullName evidence="10">Hepatocyte growth factor-like protein</fullName>
    </recommendedName>
    <alternativeName>
        <fullName evidence="11">Macrophage stimulatory protein</fullName>
    </alternativeName>
</protein>
<evidence type="ECO:0000256" key="10">
    <source>
        <dbReference type="ARBA" id="ARBA00074779"/>
    </source>
</evidence>
<dbReference type="AlphaFoldDB" id="G3SSI7"/>
<dbReference type="PRINTS" id="PR00018">
    <property type="entry name" value="KRINGLE"/>
</dbReference>
<dbReference type="Gene3D" id="2.40.20.10">
    <property type="entry name" value="Plasminogen Kringle 4"/>
    <property type="match status" value="4"/>
</dbReference>
<dbReference type="PANTHER" id="PTHR24261">
    <property type="entry name" value="PLASMINOGEN-RELATED"/>
    <property type="match status" value="1"/>
</dbReference>
<dbReference type="SMART" id="SM00130">
    <property type="entry name" value="KR"/>
    <property type="match status" value="4"/>
</dbReference>
<evidence type="ECO:0000259" key="17">
    <source>
        <dbReference type="PROSITE" id="PS50948"/>
    </source>
</evidence>
<dbReference type="SMART" id="SM00473">
    <property type="entry name" value="PAN_AP"/>
    <property type="match status" value="1"/>
</dbReference>
<name>G3SSI7_LOXAF</name>
<comment type="caution">
    <text evidence="13">Lacks conserved residue(s) required for the propagation of feature annotation.</text>
</comment>
<dbReference type="SUPFAM" id="SSF50494">
    <property type="entry name" value="Trypsin-like serine proteases"/>
    <property type="match status" value="1"/>
</dbReference>
<feature type="domain" description="Peptidase S1" evidence="16">
    <location>
        <begin position="491"/>
        <end position="716"/>
    </location>
</feature>
<dbReference type="Pfam" id="PF00051">
    <property type="entry name" value="Kringle"/>
    <property type="match status" value="4"/>
</dbReference>
<dbReference type="InterPro" id="IPR050759">
    <property type="entry name" value="Serine_protease_kringle"/>
</dbReference>
<dbReference type="Gene3D" id="2.40.10.10">
    <property type="entry name" value="Trypsin-like serine proteases"/>
    <property type="match status" value="2"/>
</dbReference>
<comment type="subunit">
    <text evidence="9">Dimer of an alpha chain and a beta chain linked by a disulfide bond. Interacts (via beta chain) with MST1R (via SEMA domain).</text>
</comment>
<evidence type="ECO:0000256" key="5">
    <source>
        <dbReference type="ARBA" id="ARBA00022729"/>
    </source>
</evidence>
<accession>G3SSI7</accession>
<dbReference type="Proteomes" id="UP000007646">
    <property type="component" value="Unassembled WGS sequence"/>
</dbReference>
<dbReference type="PROSITE" id="PS50948">
    <property type="entry name" value="PAN"/>
    <property type="match status" value="1"/>
</dbReference>
<feature type="disulfide bond" evidence="13">
    <location>
        <begin position="311"/>
        <end position="350"/>
    </location>
</feature>
<evidence type="ECO:0000256" key="1">
    <source>
        <dbReference type="ARBA" id="ARBA00004613"/>
    </source>
</evidence>
<dbReference type="CDD" id="cd00108">
    <property type="entry name" value="KR"/>
    <property type="match status" value="4"/>
</dbReference>
<feature type="domain" description="Kringle" evidence="15">
    <location>
        <begin position="376"/>
        <end position="455"/>
    </location>
</feature>
<comment type="similarity">
    <text evidence="12">Belongs to the peptidase S1 family. Plasminogen subfamily.</text>
</comment>
<dbReference type="CDD" id="cd00190">
    <property type="entry name" value="Tryp_SPc"/>
    <property type="match status" value="1"/>
</dbReference>
<dbReference type="PROSITE" id="PS50070">
    <property type="entry name" value="KRINGLE_2"/>
    <property type="match status" value="4"/>
</dbReference>
<feature type="disulfide bond" evidence="13">
    <location>
        <begin position="240"/>
        <end position="263"/>
    </location>
</feature>
<keyword evidence="5 14" id="KW-0732">Signal</keyword>
<keyword evidence="7 13" id="KW-1015">Disulfide bond</keyword>
<evidence type="ECO:0000256" key="4">
    <source>
        <dbReference type="ARBA" id="ARBA00022572"/>
    </source>
</evidence>
<dbReference type="MEROPS" id="S01.975"/>
<feature type="disulfide bond" evidence="13">
    <location>
        <begin position="291"/>
        <end position="368"/>
    </location>
</feature>
<dbReference type="GeneTree" id="ENSGT00940000159461"/>
<feature type="disulfide bond" evidence="13">
    <location>
        <begin position="191"/>
        <end position="268"/>
    </location>
</feature>
<dbReference type="FunFam" id="2.40.20.10:FF:000009">
    <property type="entry name" value="Hepatocyte growth factor-like 1"/>
    <property type="match status" value="1"/>
</dbReference>
<reference evidence="18" key="2">
    <citation type="submission" date="2025-08" db="UniProtKB">
        <authorList>
            <consortium name="Ensembl"/>
        </authorList>
    </citation>
    <scope>IDENTIFICATION</scope>
    <source>
        <strain evidence="18">Isolate ISIS603380</strain>
    </source>
</reference>
<dbReference type="GO" id="GO:0005576">
    <property type="term" value="C:extracellular region"/>
    <property type="evidence" value="ECO:0007669"/>
    <property type="project" value="UniProtKB-SubCell"/>
</dbReference>
<evidence type="ECO:0000256" key="6">
    <source>
        <dbReference type="ARBA" id="ARBA00022737"/>
    </source>
</evidence>
<evidence type="ECO:0000256" key="11">
    <source>
        <dbReference type="ARBA" id="ARBA00081106"/>
    </source>
</evidence>
<evidence type="ECO:0000256" key="3">
    <source>
        <dbReference type="ARBA" id="ARBA00022542"/>
    </source>
</evidence>
<feature type="disulfide bond" evidence="13">
    <location>
        <begin position="212"/>
        <end position="251"/>
    </location>
</feature>
<dbReference type="PANTHER" id="PTHR24261:SF12">
    <property type="entry name" value="HEPATOCYTE GROWTH FACTOR-LIKE PROTEIN-RELATED"/>
    <property type="match status" value="1"/>
</dbReference>
<dbReference type="eggNOG" id="ENOG502QRJ0">
    <property type="taxonomic scope" value="Eukaryota"/>
</dbReference>
<evidence type="ECO:0000256" key="2">
    <source>
        <dbReference type="ARBA" id="ARBA00022525"/>
    </source>
</evidence>
<dbReference type="PRINTS" id="PR00722">
    <property type="entry name" value="CHYMOTRYPSIN"/>
</dbReference>
<evidence type="ECO:0000259" key="15">
    <source>
        <dbReference type="PROSITE" id="PS50070"/>
    </source>
</evidence>
<dbReference type="InterPro" id="IPR043504">
    <property type="entry name" value="Peptidase_S1_PA_chymotrypsin"/>
</dbReference>
<dbReference type="CDD" id="cd01099">
    <property type="entry name" value="PAN_AP_HGF"/>
    <property type="match status" value="1"/>
</dbReference>
<evidence type="ECO:0000256" key="7">
    <source>
        <dbReference type="ARBA" id="ARBA00023157"/>
    </source>
</evidence>
<evidence type="ECO:0000313" key="18">
    <source>
        <dbReference type="Ensembl" id="ENSLAFP00000002920.4"/>
    </source>
</evidence>
<dbReference type="FunFam" id="2.40.20.10:FF:000004">
    <property type="entry name" value="Hepatocyte growth factor"/>
    <property type="match status" value="1"/>
</dbReference>
<dbReference type="SUPFAM" id="SSF57440">
    <property type="entry name" value="Kringle-like"/>
    <property type="match status" value="4"/>
</dbReference>
<evidence type="ECO:0000313" key="19">
    <source>
        <dbReference type="Proteomes" id="UP000007646"/>
    </source>
</evidence>
<dbReference type="FunFam" id="2.40.20.10:FF:000002">
    <property type="entry name" value="Hepatocyte growth factor"/>
    <property type="match status" value="2"/>
</dbReference>
<dbReference type="HOGENOM" id="CLU_017565_0_0_1"/>
<reference evidence="18 19" key="1">
    <citation type="submission" date="2009-06" db="EMBL/GenBank/DDBJ databases">
        <title>The Genome Sequence of Loxodonta africana (African elephant).</title>
        <authorList>
            <person name="Di Palma F."/>
            <person name="Heiman D."/>
            <person name="Young S."/>
            <person name="Johnson J."/>
            <person name="Lander E.S."/>
            <person name="Lindblad-Toh K."/>
        </authorList>
    </citation>
    <scope>NUCLEOTIDE SEQUENCE [LARGE SCALE GENOMIC DNA]</scope>
    <source>
        <strain evidence="18 19">Isolate ISIS603380</strain>
    </source>
</reference>
<dbReference type="GO" id="GO:0060255">
    <property type="term" value="P:regulation of macromolecule metabolic process"/>
    <property type="evidence" value="ECO:0007669"/>
    <property type="project" value="UniProtKB-ARBA"/>
</dbReference>
<dbReference type="FunFam" id="2.40.10.10:FF:000064">
    <property type="entry name" value="Hepatocyte growth factor-like protein"/>
    <property type="match status" value="1"/>
</dbReference>
<dbReference type="STRING" id="9785.ENSLAFP00000002920"/>
<dbReference type="InterPro" id="IPR009003">
    <property type="entry name" value="Peptidase_S1_PA"/>
</dbReference>
<evidence type="ECO:0000256" key="8">
    <source>
        <dbReference type="ARBA" id="ARBA00023180"/>
    </source>
</evidence>
<dbReference type="Pfam" id="PF00024">
    <property type="entry name" value="PAN_1"/>
    <property type="match status" value="1"/>
</dbReference>